<evidence type="ECO:0000256" key="1">
    <source>
        <dbReference type="SAM" id="MobiDB-lite"/>
    </source>
</evidence>
<gene>
    <name evidence="3" type="ORF">g.5283</name>
</gene>
<evidence type="ECO:0000256" key="2">
    <source>
        <dbReference type="SAM" id="SignalP"/>
    </source>
</evidence>
<feature type="compositionally biased region" description="Low complexity" evidence="1">
    <location>
        <begin position="144"/>
        <end position="160"/>
    </location>
</feature>
<feature type="non-terminal residue" evidence="3">
    <location>
        <position position="1"/>
    </location>
</feature>
<feature type="chain" id="PRO_5007527272" evidence="2">
    <location>
        <begin position="24"/>
        <end position="172"/>
    </location>
</feature>
<name>A0A146LLX8_LYGHE</name>
<dbReference type="AlphaFoldDB" id="A0A146LLX8"/>
<reference evidence="3" key="1">
    <citation type="journal article" date="2016" name="Gigascience">
        <title>De novo construction of an expanded transcriptome assembly for the western tarnished plant bug, Lygus hesperus.</title>
        <authorList>
            <person name="Tassone E.E."/>
            <person name="Geib S.M."/>
            <person name="Hall B."/>
            <person name="Fabrick J.A."/>
            <person name="Brent C.S."/>
            <person name="Hull J.J."/>
        </authorList>
    </citation>
    <scope>NUCLEOTIDE SEQUENCE</scope>
</reference>
<feature type="region of interest" description="Disordered" evidence="1">
    <location>
        <begin position="132"/>
        <end position="172"/>
    </location>
</feature>
<dbReference type="EMBL" id="GDHC01010892">
    <property type="protein sequence ID" value="JAQ07737.1"/>
    <property type="molecule type" value="Transcribed_RNA"/>
</dbReference>
<organism evidence="3">
    <name type="scientific">Lygus hesperus</name>
    <name type="common">Western plant bug</name>
    <dbReference type="NCBI Taxonomy" id="30085"/>
    <lineage>
        <taxon>Eukaryota</taxon>
        <taxon>Metazoa</taxon>
        <taxon>Ecdysozoa</taxon>
        <taxon>Arthropoda</taxon>
        <taxon>Hexapoda</taxon>
        <taxon>Insecta</taxon>
        <taxon>Pterygota</taxon>
        <taxon>Neoptera</taxon>
        <taxon>Paraneoptera</taxon>
        <taxon>Hemiptera</taxon>
        <taxon>Heteroptera</taxon>
        <taxon>Panheteroptera</taxon>
        <taxon>Cimicomorpha</taxon>
        <taxon>Miridae</taxon>
        <taxon>Mirini</taxon>
        <taxon>Lygus</taxon>
    </lineage>
</organism>
<evidence type="ECO:0000313" key="3">
    <source>
        <dbReference type="EMBL" id="JAQ07737.1"/>
    </source>
</evidence>
<protein>
    <submittedName>
        <fullName evidence="3">Uncharacterized protein</fullName>
    </submittedName>
</protein>
<feature type="compositionally biased region" description="Acidic residues" evidence="1">
    <location>
        <begin position="161"/>
        <end position="172"/>
    </location>
</feature>
<keyword evidence="2" id="KW-0732">Signal</keyword>
<proteinExistence type="predicted"/>
<sequence length="172" mass="18694">VGVVGWEFLRGFLFNFVSGGGSAQWDRCEETVKLLHQSWSMDGESHRMQGGMRSSDDNSLADTDNGIHFEYLLQLFTYLVECTPIQFSSNVASVTSLPPTGGGGGGGGVPVALNATQDRKFRRSQQQMVVEPRMGLRSSAAQHTDTGNTNSSTTTTTSTTDGEEDVNYSEQW</sequence>
<feature type="signal peptide" evidence="2">
    <location>
        <begin position="1"/>
        <end position="23"/>
    </location>
</feature>
<accession>A0A146LLX8</accession>